<dbReference type="AlphaFoldDB" id="A4TWQ6"/>
<evidence type="ECO:0000256" key="1">
    <source>
        <dbReference type="SAM" id="MobiDB-lite"/>
    </source>
</evidence>
<accession>A4TWQ6</accession>
<dbReference type="RefSeq" id="WP_106001958.1">
    <property type="nucleotide sequence ID" value="NZ_CP027527.1"/>
</dbReference>
<name>A4TWQ6_9PROT</name>
<feature type="region of interest" description="Disordered" evidence="1">
    <location>
        <begin position="115"/>
        <end position="148"/>
    </location>
</feature>
<organism evidence="2">
    <name type="scientific">Magnetospirillum gryphiswaldense</name>
    <dbReference type="NCBI Taxonomy" id="55518"/>
    <lineage>
        <taxon>Bacteria</taxon>
        <taxon>Pseudomonadati</taxon>
        <taxon>Pseudomonadota</taxon>
        <taxon>Alphaproteobacteria</taxon>
        <taxon>Rhodospirillales</taxon>
        <taxon>Rhodospirillaceae</taxon>
        <taxon>Magnetospirillum</taxon>
    </lineage>
</organism>
<evidence type="ECO:0000313" key="2">
    <source>
        <dbReference type="EMBL" id="CAM75063.1"/>
    </source>
</evidence>
<dbReference type="EMBL" id="CU459003">
    <property type="protein sequence ID" value="CAM75063.1"/>
    <property type="molecule type" value="Genomic_DNA"/>
</dbReference>
<protein>
    <submittedName>
        <fullName evidence="2">Secreted protein</fullName>
    </submittedName>
</protein>
<gene>
    <name evidence="2" type="ORF">MGR_3728</name>
</gene>
<reference evidence="2" key="1">
    <citation type="journal article" date="2007" name="J. Bacteriol.">
        <title>Comparative genome analysis of four magnetotactic bacteria reveals a complex set of group-specific genes implicated in magnetosome biomineralization and function.</title>
        <authorList>
            <person name="Richter M."/>
            <person name="Kube M."/>
            <person name="Bazylinski D.A."/>
            <person name="Lombardot T."/>
            <person name="Gloeckner F.O."/>
            <person name="Reinhardt R."/>
            <person name="Schueler D."/>
        </authorList>
    </citation>
    <scope>NUCLEOTIDE SEQUENCE</scope>
    <source>
        <strain evidence="2">MSR-1</strain>
    </source>
</reference>
<sequence>MISGIDNDSAAMAMTMAASPVGASTGGTGFDAALQAAQKAQARQQAHESEMESIKDKGFTAWVRDTRIEKLKEELRKKVMAEMGLDEDSPAKMEPVIQKILEQKIQEEVEKQLQQALKEEEKQGAPGQSVAQQAADQAGKNDRRGISCPVIPALVDSGGASIF</sequence>
<proteinExistence type="predicted"/>